<dbReference type="InterPro" id="IPR032940">
    <property type="entry name" value="CAMSAP"/>
</dbReference>
<reference evidence="2" key="1">
    <citation type="submission" date="2020-03" db="EMBL/GenBank/DDBJ databases">
        <authorList>
            <person name="Weist P."/>
        </authorList>
    </citation>
    <scope>NUCLEOTIDE SEQUENCE</scope>
</reference>
<protein>
    <submittedName>
        <fullName evidence="2">Uncharacterized protein</fullName>
    </submittedName>
</protein>
<keyword evidence="3" id="KW-1185">Reference proteome</keyword>
<gene>
    <name evidence="2" type="ORF">PLEPLA_LOCUS23420</name>
</gene>
<dbReference type="EMBL" id="CADEAL010001763">
    <property type="protein sequence ID" value="CAB1435337.1"/>
    <property type="molecule type" value="Genomic_DNA"/>
</dbReference>
<dbReference type="GO" id="GO:0051011">
    <property type="term" value="F:microtubule minus-end binding"/>
    <property type="evidence" value="ECO:0007669"/>
    <property type="project" value="TreeGrafter"/>
</dbReference>
<dbReference type="GO" id="GO:0036449">
    <property type="term" value="C:microtubule minus-end"/>
    <property type="evidence" value="ECO:0007669"/>
    <property type="project" value="TreeGrafter"/>
</dbReference>
<proteinExistence type="predicted"/>
<organism evidence="2 3">
    <name type="scientific">Pleuronectes platessa</name>
    <name type="common">European plaice</name>
    <dbReference type="NCBI Taxonomy" id="8262"/>
    <lineage>
        <taxon>Eukaryota</taxon>
        <taxon>Metazoa</taxon>
        <taxon>Chordata</taxon>
        <taxon>Craniata</taxon>
        <taxon>Vertebrata</taxon>
        <taxon>Euteleostomi</taxon>
        <taxon>Actinopterygii</taxon>
        <taxon>Neopterygii</taxon>
        <taxon>Teleostei</taxon>
        <taxon>Neoteleostei</taxon>
        <taxon>Acanthomorphata</taxon>
        <taxon>Carangaria</taxon>
        <taxon>Pleuronectiformes</taxon>
        <taxon>Pleuronectoidei</taxon>
        <taxon>Pleuronectidae</taxon>
        <taxon>Pleuronectes</taxon>
    </lineage>
</organism>
<evidence type="ECO:0000313" key="2">
    <source>
        <dbReference type="EMBL" id="CAB1435337.1"/>
    </source>
</evidence>
<feature type="compositionally biased region" description="Polar residues" evidence="1">
    <location>
        <begin position="280"/>
        <end position="290"/>
    </location>
</feature>
<dbReference type="PANTHER" id="PTHR21595">
    <property type="entry name" value="PATRONIN"/>
    <property type="match status" value="1"/>
</dbReference>
<dbReference type="GO" id="GO:0005516">
    <property type="term" value="F:calmodulin binding"/>
    <property type="evidence" value="ECO:0007669"/>
    <property type="project" value="InterPro"/>
</dbReference>
<evidence type="ECO:0000313" key="3">
    <source>
        <dbReference type="Proteomes" id="UP001153269"/>
    </source>
</evidence>
<dbReference type="Proteomes" id="UP001153269">
    <property type="component" value="Unassembled WGS sequence"/>
</dbReference>
<feature type="region of interest" description="Disordered" evidence="1">
    <location>
        <begin position="214"/>
        <end position="250"/>
    </location>
</feature>
<feature type="compositionally biased region" description="Polar residues" evidence="1">
    <location>
        <begin position="143"/>
        <end position="154"/>
    </location>
</feature>
<feature type="region of interest" description="Disordered" evidence="1">
    <location>
        <begin position="141"/>
        <end position="163"/>
    </location>
</feature>
<dbReference type="PANTHER" id="PTHR21595:SF3">
    <property type="entry name" value="CALMODULIN-REGULATED SPECTRIN-ASSOCIATED PROTEIN 1"/>
    <property type="match status" value="1"/>
</dbReference>
<feature type="region of interest" description="Disordered" evidence="1">
    <location>
        <begin position="279"/>
        <end position="303"/>
    </location>
</feature>
<name>A0A9N7YKX3_PLEPL</name>
<evidence type="ECO:0000256" key="1">
    <source>
        <dbReference type="SAM" id="MobiDB-lite"/>
    </source>
</evidence>
<dbReference type="GO" id="GO:0031122">
    <property type="term" value="P:cytoplasmic microtubule organization"/>
    <property type="evidence" value="ECO:0007669"/>
    <property type="project" value="TreeGrafter"/>
</dbReference>
<dbReference type="AlphaFoldDB" id="A0A9N7YKX3"/>
<comment type="caution">
    <text evidence="2">The sequence shown here is derived from an EMBL/GenBank/DDBJ whole genome shotgun (WGS) entry which is preliminary data.</text>
</comment>
<accession>A0A9N7YKX3</accession>
<feature type="compositionally biased region" description="Basic and acidic residues" evidence="1">
    <location>
        <begin position="219"/>
        <end position="236"/>
    </location>
</feature>
<dbReference type="GO" id="GO:0007026">
    <property type="term" value="P:negative regulation of microtubule depolymerization"/>
    <property type="evidence" value="ECO:0007669"/>
    <property type="project" value="TreeGrafter"/>
</dbReference>
<sequence>MLLFSTGFLKNNMMVYIAEAVLVVLKALKPDLFSPGTCHEIRDVLRNRSVSMARADGPHQGSVSAWQERRQRPLSQPVPYALHYPMEGRRRQLSGQSLLSHIRIEDEEEEIEEEELVAVIHPYAFSRHRLGSDMEQDELEIQEATSTSKVSNPHCSPRPDPGCFTLDHQADSYYLEPLMPAISKPAKEKSISLNKQEESVRVAVEQRLQGKRPAIGESAKLKEDLKVSERDDKEGGSGRSSPCLSTASWASSCSASGSASVKMTSFAERKLLKLGLRDGFSSTSSSQKTTPDALRTTPALPGN</sequence>